<proteinExistence type="predicted"/>
<evidence type="ECO:0000256" key="2">
    <source>
        <dbReference type="PROSITE-ProRule" id="PRU00335"/>
    </source>
</evidence>
<keyword evidence="1 2" id="KW-0238">DNA-binding</keyword>
<evidence type="ECO:0000256" key="1">
    <source>
        <dbReference type="ARBA" id="ARBA00023125"/>
    </source>
</evidence>
<dbReference type="EMBL" id="JBELPZ010000017">
    <property type="protein sequence ID" value="MFL9845527.1"/>
    <property type="molecule type" value="Genomic_DNA"/>
</dbReference>
<dbReference type="Proteomes" id="UP001629156">
    <property type="component" value="Unassembled WGS sequence"/>
</dbReference>
<evidence type="ECO:0000259" key="3">
    <source>
        <dbReference type="PROSITE" id="PS50977"/>
    </source>
</evidence>
<name>A0ABW8Z1F1_9FLAO</name>
<gene>
    <name evidence="4" type="ORF">ABS766_13960</name>
</gene>
<keyword evidence="5" id="KW-1185">Reference proteome</keyword>
<dbReference type="RefSeq" id="WP_408085807.1">
    <property type="nucleotide sequence ID" value="NZ_JBELPZ010000017.1"/>
</dbReference>
<feature type="domain" description="HTH tetR-type" evidence="3">
    <location>
        <begin position="24"/>
        <end position="84"/>
    </location>
</feature>
<dbReference type="PROSITE" id="PS50977">
    <property type="entry name" value="HTH_TETR_2"/>
    <property type="match status" value="1"/>
</dbReference>
<feature type="DNA-binding region" description="H-T-H motif" evidence="2">
    <location>
        <begin position="47"/>
        <end position="66"/>
    </location>
</feature>
<evidence type="ECO:0000313" key="5">
    <source>
        <dbReference type="Proteomes" id="UP001629156"/>
    </source>
</evidence>
<comment type="caution">
    <text evidence="4">The sequence shown here is derived from an EMBL/GenBank/DDBJ whole genome shotgun (WGS) entry which is preliminary data.</text>
</comment>
<sequence length="227" mass="26328">MEFVLSNLKLRINQKLYIKDPETSALGKKILKESILLINEAGFEAFTFKKLGERIQSNESSVYRYFENKHKLLVYLSSWYWSWIEYRLVFGTANLIQPYERLKKAITIVTEETADNSDTEHIDSIVLKKVIIQNFTKTFLTNEVDEENRDGFFQIYIRIIHRVATLIKEVLPGYPYAETLASTIVEGALHQHFLKEHLTSITNCNDILSPTAFYLNLIDNVINTPAT</sequence>
<dbReference type="Gene3D" id="1.10.357.10">
    <property type="entry name" value="Tetracycline Repressor, domain 2"/>
    <property type="match status" value="1"/>
</dbReference>
<evidence type="ECO:0000313" key="4">
    <source>
        <dbReference type="EMBL" id="MFL9845527.1"/>
    </source>
</evidence>
<dbReference type="InterPro" id="IPR009057">
    <property type="entry name" value="Homeodomain-like_sf"/>
</dbReference>
<reference evidence="4 5" key="1">
    <citation type="submission" date="2024-06" db="EMBL/GenBank/DDBJ databases">
        <authorList>
            <person name="Kaempfer P."/>
            <person name="Viver T."/>
        </authorList>
    </citation>
    <scope>NUCLEOTIDE SEQUENCE [LARGE SCALE GENOMIC DNA]</scope>
    <source>
        <strain evidence="4 5">ST-119</strain>
    </source>
</reference>
<organism evidence="4 5">
    <name type="scientific">Flavobacterium rhizosphaerae</name>
    <dbReference type="NCBI Taxonomy" id="3163298"/>
    <lineage>
        <taxon>Bacteria</taxon>
        <taxon>Pseudomonadati</taxon>
        <taxon>Bacteroidota</taxon>
        <taxon>Flavobacteriia</taxon>
        <taxon>Flavobacteriales</taxon>
        <taxon>Flavobacteriaceae</taxon>
        <taxon>Flavobacterium</taxon>
    </lineage>
</organism>
<dbReference type="InterPro" id="IPR001647">
    <property type="entry name" value="HTH_TetR"/>
</dbReference>
<accession>A0ABW8Z1F1</accession>
<protein>
    <submittedName>
        <fullName evidence="4">TetR/AcrR family transcriptional regulator</fullName>
    </submittedName>
</protein>
<dbReference type="Pfam" id="PF00440">
    <property type="entry name" value="TetR_N"/>
    <property type="match status" value="1"/>
</dbReference>
<dbReference type="SUPFAM" id="SSF46689">
    <property type="entry name" value="Homeodomain-like"/>
    <property type="match status" value="1"/>
</dbReference>